<proteinExistence type="predicted"/>
<accession>A0ABU3AA25</accession>
<dbReference type="EMBL" id="JAVRHR010000001">
    <property type="protein sequence ID" value="MDT0606738.1"/>
    <property type="molecule type" value="Genomic_DNA"/>
</dbReference>
<dbReference type="RefSeq" id="WP_311350283.1">
    <property type="nucleotide sequence ID" value="NZ_JAVRHR010000001.1"/>
</dbReference>
<evidence type="ECO:0000313" key="2">
    <source>
        <dbReference type="Proteomes" id="UP001255246"/>
    </source>
</evidence>
<comment type="caution">
    <text evidence="1">The sequence shown here is derived from an EMBL/GenBank/DDBJ whole genome shotgun (WGS) entry which is preliminary data.</text>
</comment>
<dbReference type="PANTHER" id="PTHR36529:SF1">
    <property type="entry name" value="GLYCOSYLTRANSFERASE"/>
    <property type="match status" value="1"/>
</dbReference>
<gene>
    <name evidence="1" type="ORF">RM706_06835</name>
</gene>
<protein>
    <submittedName>
        <fullName evidence="1">TIGR04282 family arsenosugar biosynthesis glycosyltransferase</fullName>
    </submittedName>
</protein>
<dbReference type="NCBIfam" id="TIGR04282">
    <property type="entry name" value="glyco_like_cofC"/>
    <property type="match status" value="1"/>
</dbReference>
<dbReference type="PANTHER" id="PTHR36529">
    <property type="entry name" value="SLL1095 PROTEIN"/>
    <property type="match status" value="1"/>
</dbReference>
<dbReference type="Proteomes" id="UP001255246">
    <property type="component" value="Unassembled WGS sequence"/>
</dbReference>
<reference evidence="1 2" key="1">
    <citation type="submission" date="2023-09" db="EMBL/GenBank/DDBJ databases">
        <authorList>
            <person name="Rey-Velasco X."/>
        </authorList>
    </citation>
    <scope>NUCLEOTIDE SEQUENCE [LARGE SCALE GENOMIC DNA]</scope>
    <source>
        <strain evidence="1 2">F388</strain>
    </source>
</reference>
<keyword evidence="2" id="KW-1185">Reference proteome</keyword>
<sequence length="207" mass="23949">MKNNATDLLLIFTRNPELGKCKTRLAATIGDKAALDIYKFLLRHTVEITKNLFVEKYVYYSEDIWEDDIWNSKLYTKKLQEGIDLGERMKNAFADGFKNGFQKIIIIGSDMYDLSQDDLANAFSKLDEHDFVIGPALDGGYYLLGMKYVKEELFSDKVWGTGTVLKHTLKNLANDDFNLVDERNDVDFYEDIKDNIVFQPFLQNLKK</sequence>
<organism evidence="1 2">
    <name type="scientific">Croceitalea rosinachiae</name>
    <dbReference type="NCBI Taxonomy" id="3075596"/>
    <lineage>
        <taxon>Bacteria</taxon>
        <taxon>Pseudomonadati</taxon>
        <taxon>Bacteroidota</taxon>
        <taxon>Flavobacteriia</taxon>
        <taxon>Flavobacteriales</taxon>
        <taxon>Flavobacteriaceae</taxon>
        <taxon>Croceitalea</taxon>
    </lineage>
</organism>
<dbReference type="Pfam" id="PF09837">
    <property type="entry name" value="DUF2064"/>
    <property type="match status" value="1"/>
</dbReference>
<dbReference type="Gene3D" id="3.90.550.10">
    <property type="entry name" value="Spore Coat Polysaccharide Biosynthesis Protein SpsA, Chain A"/>
    <property type="match status" value="1"/>
</dbReference>
<dbReference type="InterPro" id="IPR018641">
    <property type="entry name" value="Trfase_1_rSAM/seldom-assoc"/>
</dbReference>
<dbReference type="InterPro" id="IPR029044">
    <property type="entry name" value="Nucleotide-diphossugar_trans"/>
</dbReference>
<name>A0ABU3AA25_9FLAO</name>
<evidence type="ECO:0000313" key="1">
    <source>
        <dbReference type="EMBL" id="MDT0606738.1"/>
    </source>
</evidence>
<dbReference type="SUPFAM" id="SSF53448">
    <property type="entry name" value="Nucleotide-diphospho-sugar transferases"/>
    <property type="match status" value="1"/>
</dbReference>